<accession>A0A7G9W7T5</accession>
<evidence type="ECO:0000256" key="5">
    <source>
        <dbReference type="ARBA" id="ARBA00022692"/>
    </source>
</evidence>
<comment type="subcellular location">
    <subcellularLocation>
        <location evidence="1">Membrane</location>
        <topology evidence="1">Multi-pass membrane protein</topology>
    </subcellularLocation>
</comment>
<feature type="transmembrane region" description="Helical" evidence="8">
    <location>
        <begin position="223"/>
        <end position="244"/>
    </location>
</feature>
<keyword evidence="6 8" id="KW-1133">Transmembrane helix</keyword>
<evidence type="ECO:0000256" key="6">
    <source>
        <dbReference type="ARBA" id="ARBA00022989"/>
    </source>
</evidence>
<dbReference type="AlphaFoldDB" id="A0A7G9W7T5"/>
<dbReference type="PANTHER" id="PTHR34975">
    <property type="entry name" value="SPORE GERMINATION PROTEIN A2"/>
    <property type="match status" value="1"/>
</dbReference>
<dbReference type="GO" id="GO:0009847">
    <property type="term" value="P:spore germination"/>
    <property type="evidence" value="ECO:0007669"/>
    <property type="project" value="InterPro"/>
</dbReference>
<evidence type="ECO:0000313" key="10">
    <source>
        <dbReference type="Proteomes" id="UP000516160"/>
    </source>
</evidence>
<reference evidence="9 10" key="1">
    <citation type="submission" date="2020-07" db="EMBL/GenBank/DDBJ databases">
        <title>Alkalicella. sp. LB2 genome.</title>
        <authorList>
            <person name="Postec A."/>
            <person name="Quemeneur M."/>
        </authorList>
    </citation>
    <scope>NUCLEOTIDE SEQUENCE [LARGE SCALE GENOMIC DNA]</scope>
    <source>
        <strain evidence="9 10">LB2</strain>
    </source>
</reference>
<comment type="similarity">
    <text evidence="2">Belongs to the amino acid-polyamine-organocation (APC) superfamily. Spore germination protein (SGP) (TC 2.A.3.9) family.</text>
</comment>
<feature type="transmembrane region" description="Helical" evidence="8">
    <location>
        <begin position="83"/>
        <end position="108"/>
    </location>
</feature>
<dbReference type="Proteomes" id="UP000516160">
    <property type="component" value="Chromosome"/>
</dbReference>
<evidence type="ECO:0000256" key="3">
    <source>
        <dbReference type="ARBA" id="ARBA00022448"/>
    </source>
</evidence>
<feature type="transmembrane region" description="Helical" evidence="8">
    <location>
        <begin position="340"/>
        <end position="359"/>
    </location>
</feature>
<evidence type="ECO:0000256" key="4">
    <source>
        <dbReference type="ARBA" id="ARBA00022544"/>
    </source>
</evidence>
<dbReference type="GO" id="GO:0016020">
    <property type="term" value="C:membrane"/>
    <property type="evidence" value="ECO:0007669"/>
    <property type="project" value="UniProtKB-SubCell"/>
</dbReference>
<keyword evidence="5 8" id="KW-0812">Transmembrane</keyword>
<dbReference type="NCBIfam" id="TIGR00912">
    <property type="entry name" value="2A0309"/>
    <property type="match status" value="1"/>
</dbReference>
<feature type="transmembrane region" description="Helical" evidence="8">
    <location>
        <begin position="42"/>
        <end position="63"/>
    </location>
</feature>
<evidence type="ECO:0000313" key="9">
    <source>
        <dbReference type="EMBL" id="QNO14747.1"/>
    </source>
</evidence>
<dbReference type="EMBL" id="CP058559">
    <property type="protein sequence ID" value="QNO14747.1"/>
    <property type="molecule type" value="Genomic_DNA"/>
</dbReference>
<proteinExistence type="inferred from homology"/>
<dbReference type="InterPro" id="IPR004761">
    <property type="entry name" value="Spore_GerAB"/>
</dbReference>
<evidence type="ECO:0000256" key="2">
    <source>
        <dbReference type="ARBA" id="ARBA00007998"/>
    </source>
</evidence>
<evidence type="ECO:0000256" key="8">
    <source>
        <dbReference type="SAM" id="Phobius"/>
    </source>
</evidence>
<feature type="transmembrane region" description="Helical" evidence="8">
    <location>
        <begin position="315"/>
        <end position="334"/>
    </location>
</feature>
<feature type="transmembrane region" description="Helical" evidence="8">
    <location>
        <begin position="12"/>
        <end position="30"/>
    </location>
</feature>
<dbReference type="Pfam" id="PF03845">
    <property type="entry name" value="Spore_permease"/>
    <property type="match status" value="1"/>
</dbReference>
<keyword evidence="7 8" id="KW-0472">Membrane</keyword>
<keyword evidence="3" id="KW-0813">Transport</keyword>
<sequence length="368" mass="41616">MSNNIPKKIISYRQIFFLTVGQLGGAAILYMPGTIEAGRNVWISFIIASLIGYIVVYLLYLPLSLNPGKSVTEVLNEYWPKPISILVNLYYLFFLYILCLLVLSDVYYFGKITMPETPGYVFMIFLLVPSIYAVKLGLETIARFSEFVVPILAILFLGLYALALQQKEFVNLLPIMADGIKPVIAGAIPNMNFPFAQILPIAFLYQYVPQDNPKETRYLKTTFLAIFAGTLLLAISRVVTVGTFSEDFLKVMVFPQFSTIRVIELGDFIERLDFIFLAIFYATTFLKFVITYYVINQILSNLLNIKELKSTSLPIAVLLAVAMPLCIPRFDVVVNSVVPYFIISIPLLFIVPILLLITVKIKDKNKKN</sequence>
<feature type="transmembrane region" description="Helical" evidence="8">
    <location>
        <begin position="144"/>
        <end position="163"/>
    </location>
</feature>
<keyword evidence="10" id="KW-1185">Reference proteome</keyword>
<evidence type="ECO:0000256" key="7">
    <source>
        <dbReference type="ARBA" id="ARBA00023136"/>
    </source>
</evidence>
<name>A0A7G9W7T5_ALKCA</name>
<protein>
    <submittedName>
        <fullName evidence="9">Endospore germination permease</fullName>
    </submittedName>
</protein>
<dbReference type="RefSeq" id="WP_213168697.1">
    <property type="nucleotide sequence ID" value="NZ_CP058559.1"/>
</dbReference>
<organism evidence="9 10">
    <name type="scientific">Alkalicella caledoniensis</name>
    <dbReference type="NCBI Taxonomy" id="2731377"/>
    <lineage>
        <taxon>Bacteria</taxon>
        <taxon>Bacillati</taxon>
        <taxon>Bacillota</taxon>
        <taxon>Clostridia</taxon>
        <taxon>Eubacteriales</taxon>
        <taxon>Proteinivoracaceae</taxon>
        <taxon>Alkalicella</taxon>
    </lineage>
</organism>
<feature type="transmembrane region" description="Helical" evidence="8">
    <location>
        <begin position="274"/>
        <end position="295"/>
    </location>
</feature>
<gene>
    <name evidence="9" type="ORF">HYG86_08085</name>
</gene>
<evidence type="ECO:0000256" key="1">
    <source>
        <dbReference type="ARBA" id="ARBA00004141"/>
    </source>
</evidence>
<keyword evidence="4" id="KW-0309">Germination</keyword>
<dbReference type="KEGG" id="acae:HYG86_08085"/>
<feature type="transmembrane region" description="Helical" evidence="8">
    <location>
        <begin position="120"/>
        <end position="138"/>
    </location>
</feature>
<dbReference type="PANTHER" id="PTHR34975:SF2">
    <property type="entry name" value="SPORE GERMINATION PROTEIN A2"/>
    <property type="match status" value="1"/>
</dbReference>